<feature type="compositionally biased region" description="Basic and acidic residues" evidence="1">
    <location>
        <begin position="46"/>
        <end position="56"/>
    </location>
</feature>
<evidence type="ECO:0000256" key="1">
    <source>
        <dbReference type="SAM" id="MobiDB-lite"/>
    </source>
</evidence>
<evidence type="ECO:0000313" key="3">
    <source>
        <dbReference type="Proteomes" id="UP000559256"/>
    </source>
</evidence>
<reference evidence="2 3" key="1">
    <citation type="journal article" date="2020" name="ISME J.">
        <title>Uncovering the hidden diversity of litter-decomposition mechanisms in mushroom-forming fungi.</title>
        <authorList>
            <person name="Floudas D."/>
            <person name="Bentzer J."/>
            <person name="Ahren D."/>
            <person name="Johansson T."/>
            <person name="Persson P."/>
            <person name="Tunlid A."/>
        </authorList>
    </citation>
    <scope>NUCLEOTIDE SEQUENCE [LARGE SCALE GENOMIC DNA]</scope>
    <source>
        <strain evidence="2 3">CBS 291.85</strain>
    </source>
</reference>
<keyword evidence="3" id="KW-1185">Reference proteome</keyword>
<dbReference type="EMBL" id="JAACJM010000045">
    <property type="protein sequence ID" value="KAF5360044.1"/>
    <property type="molecule type" value="Genomic_DNA"/>
</dbReference>
<proteinExistence type="predicted"/>
<dbReference type="Proteomes" id="UP000559256">
    <property type="component" value="Unassembled WGS sequence"/>
</dbReference>
<evidence type="ECO:0000313" key="2">
    <source>
        <dbReference type="EMBL" id="KAF5360044.1"/>
    </source>
</evidence>
<dbReference type="AlphaFoldDB" id="A0A8H5G7Y6"/>
<feature type="compositionally biased region" description="Low complexity" evidence="1">
    <location>
        <begin position="78"/>
        <end position="90"/>
    </location>
</feature>
<feature type="compositionally biased region" description="Acidic residues" evidence="1">
    <location>
        <begin position="64"/>
        <end position="75"/>
    </location>
</feature>
<accession>A0A8H5G7Y6</accession>
<sequence>MWNDGPWNKHKARCTKIKKIFKLEHGGDRKQWEAFLRPATPPPETELDRRFIDESKSPPMELLVDSDSDDNDDDGGETRTTQTQTQAQAPPQGPPPPPYRARFMARTV</sequence>
<organism evidence="2 3">
    <name type="scientific">Tetrapyrgos nigripes</name>
    <dbReference type="NCBI Taxonomy" id="182062"/>
    <lineage>
        <taxon>Eukaryota</taxon>
        <taxon>Fungi</taxon>
        <taxon>Dikarya</taxon>
        <taxon>Basidiomycota</taxon>
        <taxon>Agaricomycotina</taxon>
        <taxon>Agaricomycetes</taxon>
        <taxon>Agaricomycetidae</taxon>
        <taxon>Agaricales</taxon>
        <taxon>Marasmiineae</taxon>
        <taxon>Marasmiaceae</taxon>
        <taxon>Tetrapyrgos</taxon>
    </lineage>
</organism>
<name>A0A8H5G7Y6_9AGAR</name>
<protein>
    <submittedName>
        <fullName evidence="2">Uncharacterized protein</fullName>
    </submittedName>
</protein>
<feature type="region of interest" description="Disordered" evidence="1">
    <location>
        <begin position="32"/>
        <end position="108"/>
    </location>
</feature>
<gene>
    <name evidence="2" type="ORF">D9758_007621</name>
</gene>
<comment type="caution">
    <text evidence="2">The sequence shown here is derived from an EMBL/GenBank/DDBJ whole genome shotgun (WGS) entry which is preliminary data.</text>
</comment>